<protein>
    <submittedName>
        <fullName evidence="2">Uncharacterized protein</fullName>
    </submittedName>
</protein>
<evidence type="ECO:0000256" key="1">
    <source>
        <dbReference type="SAM" id="MobiDB-lite"/>
    </source>
</evidence>
<dbReference type="AlphaFoldDB" id="A0A397ITY5"/>
<sequence>MYMLNSKTESIKINDKEIRKIMKVKKKKLEGGQIIELDNEEREKEKKEEEKEEKEKEEKKKKKEEREAKYENKVIFTGQSIQLRSSSPATYSLNTMLMGRSQIMRTVSKDSPLLPIYSLLEEYSMGFLLNIGNEIS</sequence>
<dbReference type="Proteomes" id="UP000266861">
    <property type="component" value="Unassembled WGS sequence"/>
</dbReference>
<evidence type="ECO:0000313" key="2">
    <source>
        <dbReference type="EMBL" id="RHZ76100.1"/>
    </source>
</evidence>
<name>A0A397ITY5_9GLOM</name>
<organism evidence="2 3">
    <name type="scientific">Diversispora epigaea</name>
    <dbReference type="NCBI Taxonomy" id="1348612"/>
    <lineage>
        <taxon>Eukaryota</taxon>
        <taxon>Fungi</taxon>
        <taxon>Fungi incertae sedis</taxon>
        <taxon>Mucoromycota</taxon>
        <taxon>Glomeromycotina</taxon>
        <taxon>Glomeromycetes</taxon>
        <taxon>Diversisporales</taxon>
        <taxon>Diversisporaceae</taxon>
        <taxon>Diversispora</taxon>
    </lineage>
</organism>
<accession>A0A397ITY5</accession>
<reference evidence="2 3" key="1">
    <citation type="submission" date="2018-08" db="EMBL/GenBank/DDBJ databases">
        <title>Genome and evolution of the arbuscular mycorrhizal fungus Diversispora epigaea (formerly Glomus versiforme) and its bacterial endosymbionts.</title>
        <authorList>
            <person name="Sun X."/>
            <person name="Fei Z."/>
            <person name="Harrison M."/>
        </authorList>
    </citation>
    <scope>NUCLEOTIDE SEQUENCE [LARGE SCALE GENOMIC DNA]</scope>
    <source>
        <strain evidence="2 3">IT104</strain>
    </source>
</reference>
<feature type="compositionally biased region" description="Basic and acidic residues" evidence="1">
    <location>
        <begin position="41"/>
        <end position="68"/>
    </location>
</feature>
<gene>
    <name evidence="2" type="ORF">Glove_203g96</name>
</gene>
<dbReference type="EMBL" id="PQFF01000190">
    <property type="protein sequence ID" value="RHZ76100.1"/>
    <property type="molecule type" value="Genomic_DNA"/>
</dbReference>
<proteinExistence type="predicted"/>
<evidence type="ECO:0000313" key="3">
    <source>
        <dbReference type="Proteomes" id="UP000266861"/>
    </source>
</evidence>
<comment type="caution">
    <text evidence="2">The sequence shown here is derived from an EMBL/GenBank/DDBJ whole genome shotgun (WGS) entry which is preliminary data.</text>
</comment>
<keyword evidence="3" id="KW-1185">Reference proteome</keyword>
<feature type="region of interest" description="Disordered" evidence="1">
    <location>
        <begin position="34"/>
        <end position="68"/>
    </location>
</feature>